<evidence type="ECO:0000259" key="5">
    <source>
        <dbReference type="PROSITE" id="PS50977"/>
    </source>
</evidence>
<dbReference type="Pfam" id="PF00440">
    <property type="entry name" value="TetR_N"/>
    <property type="match status" value="1"/>
</dbReference>
<sequence length="229" mass="25112">MSVVGQGDHALRPGGDTVATLTPLRRQPVQQRSAKRVERMLEACAELVGELGYDGVTTTLIAERAGVAVGSLYQFFPDKRAVVQALTQRNLDRFMTEIARRLDAQAPAHWFDGADLVFDIYVQMYREVPGFSRIRFGDVVDLRLIDGERDNNTVIADGMATLLAERFGVPFDEIRMPVAVANEIADSILNLAFRRALFPEEQVIAEAKAVVREYLSGRTTGTGVAAAAG</sequence>
<dbReference type="InterPro" id="IPR023772">
    <property type="entry name" value="DNA-bd_HTH_TetR-type_CS"/>
</dbReference>
<keyword evidence="7" id="KW-1185">Reference proteome</keyword>
<dbReference type="Pfam" id="PF17928">
    <property type="entry name" value="TetR_C_22"/>
    <property type="match status" value="1"/>
</dbReference>
<dbReference type="PROSITE" id="PS50977">
    <property type="entry name" value="HTH_TETR_2"/>
    <property type="match status" value="1"/>
</dbReference>
<evidence type="ECO:0000256" key="1">
    <source>
        <dbReference type="ARBA" id="ARBA00023015"/>
    </source>
</evidence>
<dbReference type="PANTHER" id="PTHR30055">
    <property type="entry name" value="HTH-TYPE TRANSCRIPTIONAL REGULATOR RUTR"/>
    <property type="match status" value="1"/>
</dbReference>
<dbReference type="SUPFAM" id="SSF46689">
    <property type="entry name" value="Homeodomain-like"/>
    <property type="match status" value="1"/>
</dbReference>
<dbReference type="PROSITE" id="PS01081">
    <property type="entry name" value="HTH_TETR_1"/>
    <property type="match status" value="1"/>
</dbReference>
<dbReference type="InterPro" id="IPR001647">
    <property type="entry name" value="HTH_TetR"/>
</dbReference>
<feature type="DNA-binding region" description="H-T-H motif" evidence="4">
    <location>
        <begin position="57"/>
        <end position="76"/>
    </location>
</feature>
<keyword evidence="3" id="KW-0804">Transcription</keyword>
<evidence type="ECO:0000313" key="7">
    <source>
        <dbReference type="Proteomes" id="UP000186040"/>
    </source>
</evidence>
<evidence type="ECO:0000256" key="2">
    <source>
        <dbReference type="ARBA" id="ARBA00023125"/>
    </source>
</evidence>
<dbReference type="InterPro" id="IPR009057">
    <property type="entry name" value="Homeodomain-like_sf"/>
</dbReference>
<feature type="domain" description="HTH tetR-type" evidence="5">
    <location>
        <begin position="34"/>
        <end position="94"/>
    </location>
</feature>
<dbReference type="PRINTS" id="PR00455">
    <property type="entry name" value="HTHTETR"/>
</dbReference>
<protein>
    <submittedName>
        <fullName evidence="6">TetR family transcriptional regulator</fullName>
    </submittedName>
</protein>
<evidence type="ECO:0000256" key="4">
    <source>
        <dbReference type="PROSITE-ProRule" id="PRU00335"/>
    </source>
</evidence>
<name>A0A1Q9LU36_9PSEU</name>
<dbReference type="GO" id="GO:0000976">
    <property type="term" value="F:transcription cis-regulatory region binding"/>
    <property type="evidence" value="ECO:0007669"/>
    <property type="project" value="TreeGrafter"/>
</dbReference>
<proteinExistence type="predicted"/>
<dbReference type="InterPro" id="IPR041674">
    <property type="entry name" value="TetR_C_22"/>
</dbReference>
<reference evidence="6 7" key="1">
    <citation type="submission" date="2016-10" db="EMBL/GenBank/DDBJ databases">
        <title>The Draft Genome Sequence of Actinokineospora bangkokensis 44EHWT reveals the biosynthetic pathway of antifungal compounds Thailandins with unusual extender unit butylmalonyl-CoA.</title>
        <authorList>
            <person name="Greule A."/>
            <person name="Intra B."/>
            <person name="Flemming S."/>
            <person name="Rommel M.G."/>
            <person name="Panbangred W."/>
            <person name="Bechthold A."/>
        </authorList>
    </citation>
    <scope>NUCLEOTIDE SEQUENCE [LARGE SCALE GENOMIC DNA]</scope>
    <source>
        <strain evidence="6 7">44EHW</strain>
    </source>
</reference>
<dbReference type="AlphaFoldDB" id="A0A1Q9LU36"/>
<dbReference type="STRING" id="1193682.BJP25_00165"/>
<dbReference type="Proteomes" id="UP000186040">
    <property type="component" value="Unassembled WGS sequence"/>
</dbReference>
<gene>
    <name evidence="6" type="ORF">BJP25_00165</name>
</gene>
<comment type="caution">
    <text evidence="6">The sequence shown here is derived from an EMBL/GenBank/DDBJ whole genome shotgun (WGS) entry which is preliminary data.</text>
</comment>
<dbReference type="Gene3D" id="1.10.357.10">
    <property type="entry name" value="Tetracycline Repressor, domain 2"/>
    <property type="match status" value="1"/>
</dbReference>
<dbReference type="InterPro" id="IPR050109">
    <property type="entry name" value="HTH-type_TetR-like_transc_reg"/>
</dbReference>
<accession>A0A1Q9LU36</accession>
<dbReference type="PANTHER" id="PTHR30055:SF151">
    <property type="entry name" value="TRANSCRIPTIONAL REGULATORY PROTEIN"/>
    <property type="match status" value="1"/>
</dbReference>
<keyword evidence="1" id="KW-0805">Transcription regulation</keyword>
<organism evidence="6 7">
    <name type="scientific">Actinokineospora bangkokensis</name>
    <dbReference type="NCBI Taxonomy" id="1193682"/>
    <lineage>
        <taxon>Bacteria</taxon>
        <taxon>Bacillati</taxon>
        <taxon>Actinomycetota</taxon>
        <taxon>Actinomycetes</taxon>
        <taxon>Pseudonocardiales</taxon>
        <taxon>Pseudonocardiaceae</taxon>
        <taxon>Actinokineospora</taxon>
    </lineage>
</organism>
<dbReference type="EMBL" id="MKQR01000001">
    <property type="protein sequence ID" value="OLR95546.1"/>
    <property type="molecule type" value="Genomic_DNA"/>
</dbReference>
<dbReference type="GO" id="GO:0003700">
    <property type="term" value="F:DNA-binding transcription factor activity"/>
    <property type="evidence" value="ECO:0007669"/>
    <property type="project" value="TreeGrafter"/>
</dbReference>
<evidence type="ECO:0000313" key="6">
    <source>
        <dbReference type="EMBL" id="OLR95546.1"/>
    </source>
</evidence>
<evidence type="ECO:0000256" key="3">
    <source>
        <dbReference type="ARBA" id="ARBA00023163"/>
    </source>
</evidence>
<keyword evidence="2 4" id="KW-0238">DNA-binding</keyword>